<evidence type="ECO:0000256" key="1">
    <source>
        <dbReference type="SAM" id="MobiDB-lite"/>
    </source>
</evidence>
<reference evidence="3" key="1">
    <citation type="submission" date="2017-01" db="EMBL/GenBank/DDBJ databases">
        <title>Comparative genomics of anhydrobiosis in the tardigrade Hypsibius dujardini.</title>
        <authorList>
            <person name="Yoshida Y."/>
            <person name="Koutsovoulos G."/>
            <person name="Laetsch D."/>
            <person name="Stevens L."/>
            <person name="Kumar S."/>
            <person name="Horikawa D."/>
            <person name="Ishino K."/>
            <person name="Komine S."/>
            <person name="Tomita M."/>
            <person name="Blaxter M."/>
            <person name="Arakawa K."/>
        </authorList>
    </citation>
    <scope>NUCLEOTIDE SEQUENCE [LARGE SCALE GENOMIC DNA]</scope>
    <source>
        <strain evidence="3">Z151</strain>
    </source>
</reference>
<protein>
    <submittedName>
        <fullName evidence="2">Uncharacterized protein</fullName>
    </submittedName>
</protein>
<sequence length="68" mass="7577">MTEIKINIDPKRIRISVWNNGPGHPHSDSSEGKNLRAYPYFRSSPAGSNFNDDEKKTTAVETDMGQAV</sequence>
<gene>
    <name evidence="2" type="ORF">BV898_00845</name>
</gene>
<comment type="caution">
    <text evidence="2">The sequence shown here is derived from an EMBL/GenBank/DDBJ whole genome shotgun (WGS) entry which is preliminary data.</text>
</comment>
<evidence type="ECO:0000313" key="2">
    <source>
        <dbReference type="EMBL" id="OQV25155.1"/>
    </source>
</evidence>
<dbReference type="AlphaFoldDB" id="A0A1W0XCE8"/>
<accession>A0A1W0XCE8</accession>
<evidence type="ECO:0000313" key="3">
    <source>
        <dbReference type="Proteomes" id="UP000192578"/>
    </source>
</evidence>
<dbReference type="InterPro" id="IPR036890">
    <property type="entry name" value="HATPase_C_sf"/>
</dbReference>
<dbReference type="EMBL" id="MTYJ01000003">
    <property type="protein sequence ID" value="OQV25155.1"/>
    <property type="molecule type" value="Genomic_DNA"/>
</dbReference>
<organism evidence="2 3">
    <name type="scientific">Hypsibius exemplaris</name>
    <name type="common">Freshwater tardigrade</name>
    <dbReference type="NCBI Taxonomy" id="2072580"/>
    <lineage>
        <taxon>Eukaryota</taxon>
        <taxon>Metazoa</taxon>
        <taxon>Ecdysozoa</taxon>
        <taxon>Tardigrada</taxon>
        <taxon>Eutardigrada</taxon>
        <taxon>Parachela</taxon>
        <taxon>Hypsibioidea</taxon>
        <taxon>Hypsibiidae</taxon>
        <taxon>Hypsibius</taxon>
    </lineage>
</organism>
<dbReference type="Gene3D" id="3.30.565.10">
    <property type="entry name" value="Histidine kinase-like ATPase, C-terminal domain"/>
    <property type="match status" value="1"/>
</dbReference>
<keyword evidence="3" id="KW-1185">Reference proteome</keyword>
<dbReference type="SUPFAM" id="SSF55874">
    <property type="entry name" value="ATPase domain of HSP90 chaperone/DNA topoisomerase II/histidine kinase"/>
    <property type="match status" value="1"/>
</dbReference>
<feature type="compositionally biased region" description="Basic and acidic residues" evidence="1">
    <location>
        <begin position="25"/>
        <end position="34"/>
    </location>
</feature>
<feature type="region of interest" description="Disordered" evidence="1">
    <location>
        <begin position="18"/>
        <end position="68"/>
    </location>
</feature>
<name>A0A1W0XCE8_HYPEX</name>
<proteinExistence type="predicted"/>
<dbReference type="Proteomes" id="UP000192578">
    <property type="component" value="Unassembled WGS sequence"/>
</dbReference>